<dbReference type="Proteomes" id="UP000027153">
    <property type="component" value="Unassembled WGS sequence"/>
</dbReference>
<gene>
    <name evidence="4" type="ORF">ANME2D_02986</name>
</gene>
<feature type="domain" description="PNPLA" evidence="3">
    <location>
        <begin position="50"/>
        <end position="163"/>
    </location>
</feature>
<reference evidence="4 5" key="1">
    <citation type="journal article" date="2013" name="Nature">
        <title>Anaerobic oxidation of methane coupled to nitrate reduction in a novel archaeal lineage.</title>
        <authorList>
            <person name="Haroon M.F."/>
            <person name="Hu S."/>
            <person name="Shi Y."/>
            <person name="Imelfort M."/>
            <person name="Keller J."/>
            <person name="Hugenholtz P."/>
            <person name="Yuan Z."/>
            <person name="Tyson G.W."/>
        </authorList>
    </citation>
    <scope>NUCLEOTIDE SEQUENCE [LARGE SCALE GENOMIC DNA]</scope>
    <source>
        <strain evidence="4 5">ANME-2d</strain>
    </source>
</reference>
<dbReference type="InterPro" id="IPR016035">
    <property type="entry name" value="Acyl_Trfase/lysoPLipase"/>
</dbReference>
<dbReference type="SUPFAM" id="SSF52151">
    <property type="entry name" value="FabD/lysophospholipase-like"/>
    <property type="match status" value="1"/>
</dbReference>
<keyword evidence="4" id="KW-0378">Hydrolase</keyword>
<sequence>MNLWQSFKNNDDVYLEEPWLKIVKHMLFPPVLMYTLFPPMLIRDTLNFGIELARLNDMVYKSRQVKSFFNPSPIAAKLRAMLDPEKVHRSDIRLRIAVVSLETGKLRYITESGYFSGNSDQPVDLIDAALASSAIPSIFPPVKLHTENYVDAGTREMLPVQAAVDLGATQVYAIACSKPGGEPAPSFDGSNMMDITSRAIRDIMFDELQQKEANPPRGWGIDMKLIQPALDVHGILTVDPGLISISMAYGYMRAFDIVEGGSDPKKVENLKRISDEIIRLRLKIWDIEHPTRGKQKPGEKASWPDPGYPRDVRKLKRDLKALVNERQQLGGATATPPDVETWWIDKELLP</sequence>
<dbReference type="GO" id="GO:0006629">
    <property type="term" value="P:lipid metabolic process"/>
    <property type="evidence" value="ECO:0007669"/>
    <property type="project" value="UniProtKB-KW"/>
</dbReference>
<feature type="region of interest" description="Disordered" evidence="2">
    <location>
        <begin position="291"/>
        <end position="310"/>
    </location>
</feature>
<accession>A0A062V0T3</accession>
<evidence type="ECO:0000313" key="5">
    <source>
        <dbReference type="Proteomes" id="UP000027153"/>
    </source>
</evidence>
<dbReference type="InterPro" id="IPR002641">
    <property type="entry name" value="PNPLA_dom"/>
</dbReference>
<organism evidence="4 5">
    <name type="scientific">Candidatus Methanoperedens nitratireducens</name>
    <dbReference type="NCBI Taxonomy" id="1392998"/>
    <lineage>
        <taxon>Archaea</taxon>
        <taxon>Methanobacteriati</taxon>
        <taxon>Methanobacteriota</taxon>
        <taxon>Stenosarchaea group</taxon>
        <taxon>Methanomicrobia</taxon>
        <taxon>Methanosarcinales</taxon>
        <taxon>ANME-2 cluster</taxon>
        <taxon>Candidatus Methanoperedentaceae</taxon>
        <taxon>Candidatus Methanoperedens</taxon>
    </lineage>
</organism>
<evidence type="ECO:0000313" key="4">
    <source>
        <dbReference type="EMBL" id="KCZ70957.1"/>
    </source>
</evidence>
<comment type="caution">
    <text evidence="4">The sequence shown here is derived from an EMBL/GenBank/DDBJ whole genome shotgun (WGS) entry which is preliminary data.</text>
</comment>
<proteinExistence type="predicted"/>
<dbReference type="Gene3D" id="3.40.1090.10">
    <property type="entry name" value="Cytosolic phospholipase A2 catalytic domain"/>
    <property type="match status" value="1"/>
</dbReference>
<keyword evidence="1" id="KW-0443">Lipid metabolism</keyword>
<dbReference type="EMBL" id="JMIY01000007">
    <property type="protein sequence ID" value="KCZ70957.1"/>
    <property type="molecule type" value="Genomic_DNA"/>
</dbReference>
<keyword evidence="5" id="KW-1185">Reference proteome</keyword>
<dbReference type="AlphaFoldDB" id="A0A062V0T3"/>
<name>A0A062V0T3_9EURY</name>
<evidence type="ECO:0000259" key="3">
    <source>
        <dbReference type="Pfam" id="PF01734"/>
    </source>
</evidence>
<protein>
    <submittedName>
        <fullName evidence="4">Putative esterase of the alpha-beta hydrolase superfamily</fullName>
    </submittedName>
</protein>
<evidence type="ECO:0000256" key="1">
    <source>
        <dbReference type="ARBA" id="ARBA00023098"/>
    </source>
</evidence>
<dbReference type="Pfam" id="PF01734">
    <property type="entry name" value="Patatin"/>
    <property type="match status" value="1"/>
</dbReference>
<dbReference type="GO" id="GO:0016787">
    <property type="term" value="F:hydrolase activity"/>
    <property type="evidence" value="ECO:0007669"/>
    <property type="project" value="UniProtKB-KW"/>
</dbReference>
<evidence type="ECO:0000256" key="2">
    <source>
        <dbReference type="SAM" id="MobiDB-lite"/>
    </source>
</evidence>